<accession>A0A1G6Q3K0</accession>
<evidence type="ECO:0000313" key="1">
    <source>
        <dbReference type="EMBL" id="SDC86514.1"/>
    </source>
</evidence>
<reference evidence="2" key="1">
    <citation type="submission" date="2016-10" db="EMBL/GenBank/DDBJ databases">
        <authorList>
            <person name="Varghese N."/>
            <person name="Submissions S."/>
        </authorList>
    </citation>
    <scope>NUCLEOTIDE SEQUENCE [LARGE SCALE GENOMIC DNA]</scope>
    <source>
        <strain evidence="2">DSM 26382</strain>
    </source>
</reference>
<dbReference type="EMBL" id="FMZQ01000007">
    <property type="protein sequence ID" value="SDC86514.1"/>
    <property type="molecule type" value="Genomic_DNA"/>
</dbReference>
<dbReference type="Proteomes" id="UP000199467">
    <property type="component" value="Unassembled WGS sequence"/>
</dbReference>
<gene>
    <name evidence="1" type="ORF">SAMN05216576_107219</name>
</gene>
<dbReference type="RefSeq" id="WP_069901335.1">
    <property type="nucleotide sequence ID" value="NZ_FMZQ01000007.1"/>
</dbReference>
<evidence type="ECO:0000313" key="2">
    <source>
        <dbReference type="Proteomes" id="UP000199467"/>
    </source>
</evidence>
<dbReference type="AlphaFoldDB" id="A0A1G6Q3K0"/>
<name>A0A1G6Q3K0_9GAMM</name>
<organism evidence="1 2">
    <name type="scientific">Ectopseudomonas chengduensis</name>
    <dbReference type="NCBI Taxonomy" id="489632"/>
    <lineage>
        <taxon>Bacteria</taxon>
        <taxon>Pseudomonadati</taxon>
        <taxon>Pseudomonadota</taxon>
        <taxon>Gammaproteobacteria</taxon>
        <taxon>Pseudomonadales</taxon>
        <taxon>Pseudomonadaceae</taxon>
        <taxon>Ectopseudomonas</taxon>
    </lineage>
</organism>
<sequence>MNDLTTKESRDEFERIERFQSLQSGEYCTAREDIPEEDIPAGETLLILSIDWVDGAAHTVTLRAHPRHYGRTKSKHKFRIKDFLDKFDHEPSASQIRAAEVKEVQGRVFALQQELVDVQASPEKMQRIVAEGLAAESAKKPGANPDNLPAVIPSDAPPPLNLGTALTRGINETSIRALTMQAEHHLAVVTIQKNWITSKSNEITQAISAMTPYFEEQGAAVLAQTEEMQRYVKKVVDGIESLQLYVGSEVHVEKVREGKSAPAGVPLSIMQSKLIMVEELSVYADVTPRTDIAALKLFLELLGTEQGLVDQIFPTERCVVCMASNRKDITYSDSLVSMVRNIENKKVFLLVRDGENIHMVLSPVETHIGADRLFPTRDEVDRLFRGFDGSDITFDSLEYTSSLKSFERQALHYKRLLILLCGLDHRLKLFGDFYEGPQDFSFVSLDFQEAHFNFIRDDDASAMISGGEQIEGVINWFSRMNRYLASGSRVLGLWGEVIDENSAPGAHRIRAHYYGEPDVRIAYQDGKDVCVELPVSRFSDNTPTNVKVMPKRSSREHTFQLMPYLVLDAVEPEEIRHYIYDRKSRVDQLSYIRMFKQALSFIEAERAAEVPARAHLRASLIAGGVVPSEDAEGLVSHAVRLWRASNRGAALPTLDQGFDAPGWKALMEVMYLLAHAGRDQLHRVEEFAARIDLAPLRLVVTGKGQLVLYAAPKPAERDNRLTPHVWVHRIVLRLGKRAVTELYRKWDRLPSMSASEQTVKQFDAAADWLGSFSGFKSQEQKDQVLAKCEQGVEYLRDLIGNKEAFSKLAARYAAVRQSCIHRTKRSSRVRSPVLTVPIGVTWGKKDGSRERLYVLALRAHNAESFIAAISPSSEFREAFKLIFVQAFANKVSNAREYDGYPSMSRVLSTLDLVLIPREEALKLDDIPLHHPDAIRYENAYYSNNSSRVPTLDKLVPEFISYRPGRMSVWLAGGLSVTERTGLDRIFGIEVDIEKYQPGSIHQYSFFRGAMGNKSPYEVIYVALGEGEKSPRLDFANDYSVSGSSRQWLLPEEFTVIEAELNAEEGLIRGDDLPEGMPRLGYEGLGCWYKLYKPS</sequence>
<keyword evidence="2" id="KW-1185">Reference proteome</keyword>
<protein>
    <submittedName>
        <fullName evidence="1">Uncharacterized protein</fullName>
    </submittedName>
</protein>
<proteinExistence type="predicted"/>